<dbReference type="GO" id="GO:1902387">
    <property type="term" value="F:ceramide 1-phosphate binding"/>
    <property type="evidence" value="ECO:0007669"/>
    <property type="project" value="TreeGrafter"/>
</dbReference>
<dbReference type="PANTHER" id="PTHR10219">
    <property type="entry name" value="GLYCOLIPID TRANSFER PROTEIN-RELATED"/>
    <property type="match status" value="1"/>
</dbReference>
<evidence type="ECO:0000313" key="3">
    <source>
        <dbReference type="EMBL" id="RWS11572.1"/>
    </source>
</evidence>
<dbReference type="InterPro" id="IPR014830">
    <property type="entry name" value="Glycolipid_transfer_prot_dom"/>
</dbReference>
<dbReference type="Gene3D" id="1.10.3520.10">
    <property type="entry name" value="Glycolipid transfer protein"/>
    <property type="match status" value="1"/>
</dbReference>
<keyword evidence="1" id="KW-0813">Transport</keyword>
<protein>
    <submittedName>
        <fullName evidence="3">Glycolipid transfer protein-like protein</fullName>
    </submittedName>
</protein>
<reference evidence="3 4" key="1">
    <citation type="journal article" date="2018" name="Gigascience">
        <title>Genomes of trombidid mites reveal novel predicted allergens and laterally-transferred genes associated with secondary metabolism.</title>
        <authorList>
            <person name="Dong X."/>
            <person name="Chaisiri K."/>
            <person name="Xia D."/>
            <person name="Armstrong S.D."/>
            <person name="Fang Y."/>
            <person name="Donnelly M.J."/>
            <person name="Kadowaki T."/>
            <person name="McGarry J.W."/>
            <person name="Darby A.C."/>
            <person name="Makepeace B.L."/>
        </authorList>
    </citation>
    <scope>NUCLEOTIDE SEQUENCE [LARGE SCALE GENOMIC DNA]</scope>
    <source>
        <strain evidence="3">UoL-WK</strain>
    </source>
</reference>
<accession>A0A3S3NYC4</accession>
<evidence type="ECO:0000256" key="1">
    <source>
        <dbReference type="ARBA" id="ARBA00022448"/>
    </source>
</evidence>
<dbReference type="GO" id="GO:0005829">
    <property type="term" value="C:cytosol"/>
    <property type="evidence" value="ECO:0007669"/>
    <property type="project" value="TreeGrafter"/>
</dbReference>
<dbReference type="PANTHER" id="PTHR10219:SF25">
    <property type="entry name" value="PLECKSTRIN HOMOLOGY DOMAIN-CONTAINING FAMILY A MEMBER 8"/>
    <property type="match status" value="1"/>
</dbReference>
<comment type="caution">
    <text evidence="3">The sequence shown here is derived from an EMBL/GenBank/DDBJ whole genome shotgun (WGS) entry which is preliminary data.</text>
</comment>
<dbReference type="GO" id="GO:1902388">
    <property type="term" value="F:ceramide 1-phosphate transfer activity"/>
    <property type="evidence" value="ECO:0007669"/>
    <property type="project" value="TreeGrafter"/>
</dbReference>
<gene>
    <name evidence="3" type="ORF">B4U79_17516</name>
</gene>
<feature type="domain" description="Glycolipid transfer protein" evidence="2">
    <location>
        <begin position="36"/>
        <end position="184"/>
    </location>
</feature>
<organism evidence="3 4">
    <name type="scientific">Dinothrombium tinctorium</name>
    <dbReference type="NCBI Taxonomy" id="1965070"/>
    <lineage>
        <taxon>Eukaryota</taxon>
        <taxon>Metazoa</taxon>
        <taxon>Ecdysozoa</taxon>
        <taxon>Arthropoda</taxon>
        <taxon>Chelicerata</taxon>
        <taxon>Arachnida</taxon>
        <taxon>Acari</taxon>
        <taxon>Acariformes</taxon>
        <taxon>Trombidiformes</taxon>
        <taxon>Prostigmata</taxon>
        <taxon>Anystina</taxon>
        <taxon>Parasitengona</taxon>
        <taxon>Trombidioidea</taxon>
        <taxon>Trombidiidae</taxon>
        <taxon>Dinothrombium</taxon>
    </lineage>
</organism>
<proteinExistence type="predicted"/>
<dbReference type="GO" id="GO:0016020">
    <property type="term" value="C:membrane"/>
    <property type="evidence" value="ECO:0007669"/>
    <property type="project" value="TreeGrafter"/>
</dbReference>
<sequence>METSGGVDHNEKSEIEPYETVFTVFTPFPKPESNIIQTEDYLEASKGVAKFVELLGAVFTPILIDINGNIDALSLIYNYDQNLFSRLDAIVAQHSTEPTAKGIDLETRRDKLLWLTRALHFLSLFLQYFIEDFEKNERSDALCALFGRAYEETLQKHHNWFVRQIVNICLKAAPSRDSLLKLIAKEEKEINENLIFAQIKQYNALLTSNVQVVRSLYESLSIEL</sequence>
<keyword evidence="4" id="KW-1185">Reference proteome</keyword>
<dbReference type="STRING" id="1965070.A0A3S3NYC4"/>
<dbReference type="Pfam" id="PF08718">
    <property type="entry name" value="GLTP"/>
    <property type="match status" value="1"/>
</dbReference>
<dbReference type="AlphaFoldDB" id="A0A3S3NYC4"/>
<name>A0A3S3NYC4_9ACAR</name>
<dbReference type="OrthoDB" id="205255at2759"/>
<evidence type="ECO:0000313" key="4">
    <source>
        <dbReference type="Proteomes" id="UP000285301"/>
    </source>
</evidence>
<evidence type="ECO:0000259" key="2">
    <source>
        <dbReference type="Pfam" id="PF08718"/>
    </source>
</evidence>
<dbReference type="Proteomes" id="UP000285301">
    <property type="component" value="Unassembled WGS sequence"/>
</dbReference>
<dbReference type="SUPFAM" id="SSF110004">
    <property type="entry name" value="Glycolipid transfer protein, GLTP"/>
    <property type="match status" value="1"/>
</dbReference>
<dbReference type="EMBL" id="NCKU01001651">
    <property type="protein sequence ID" value="RWS11572.1"/>
    <property type="molecule type" value="Genomic_DNA"/>
</dbReference>
<dbReference type="InterPro" id="IPR036497">
    <property type="entry name" value="GLTP_sf"/>
</dbReference>